<dbReference type="GO" id="GO:0045453">
    <property type="term" value="P:bone resorption"/>
    <property type="evidence" value="ECO:0007669"/>
    <property type="project" value="TreeGrafter"/>
</dbReference>
<dbReference type="EC" id="3.1.3.2" evidence="2"/>
<dbReference type="Pfam" id="PF00149">
    <property type="entry name" value="Metallophos"/>
    <property type="match status" value="2"/>
</dbReference>
<dbReference type="InterPro" id="IPR051558">
    <property type="entry name" value="Metallophosphoesterase_PAP"/>
</dbReference>
<evidence type="ECO:0000256" key="8">
    <source>
        <dbReference type="SAM" id="SignalP"/>
    </source>
</evidence>
<dbReference type="Gene3D" id="3.60.21.10">
    <property type="match status" value="2"/>
</dbReference>
<evidence type="ECO:0000256" key="6">
    <source>
        <dbReference type="ARBA" id="ARBA00029999"/>
    </source>
</evidence>
<sequence>MFFFSLVVIYQITTVISSNLGPHDLIAEKNTNDGITRFFVVADWGGIPFRPYETLAEVAVAKSMGILGQKLNTSFQLALGDNFYFDGVKEADDTRFEHTFEHVFSATSLQTPWYVVAGNHDHLGNVSAQIEYGRISKRWIFPDYFYTFSLWQNDQQKKLIDFIMIDTVLLCGGGNLSDWEHAPLQGPENSFVADIYWQWIEEQLRQSTAPYLIVSGHYPVYSVAEHGPTQCLVERLRPLLHQYRATTYLCGHDHNLQHLIDDMGDSRLNYFVVGAANFISNNHDHEKDVPIDSLKFFWGRSLVYGGFGLVEVDNISIAFPATFGRYDLVAKENDDGTTRFFVVGDWGGLPVSPFDTPSEVAVADAMGKLGVKLNTTFQLALGDNFYYDGVQSANDSRFQNTFEHVFSATSLQTPWYVLAGNHDHRGNVSAEIEYGKTSKRWIFPDYFYSFSLWQGDQQKKLIDFVMIDTVLLCGGDSLSDWDHRPLEGPANEVVAEAYWQWIEGELRQSTAPYLIVSGHFPVYSIAEHGPTQCLIDRLRPMLHQYHVTAYFCGHDHNLQHLANDMDGVHMNYFVIGAANFIDPSQEHAQDVPADALKFFWAGSKVYGGFAMVEVNTTHMSLSFIDHSEQTLYQAVMTPRS</sequence>
<dbReference type="PANTHER" id="PTHR10161">
    <property type="entry name" value="TARTRATE-RESISTANT ACID PHOSPHATASE TYPE 5"/>
    <property type="match status" value="1"/>
</dbReference>
<evidence type="ECO:0000256" key="5">
    <source>
        <dbReference type="ARBA" id="ARBA00022801"/>
    </source>
</evidence>
<keyword evidence="5" id="KW-0378">Hydrolase</keyword>
<feature type="domain" description="Calcineurin-like phosphoesterase" evidence="9">
    <location>
        <begin position="37"/>
        <end position="255"/>
    </location>
</feature>
<dbReference type="InterPro" id="IPR024927">
    <property type="entry name" value="Acid_PPase"/>
</dbReference>
<evidence type="ECO:0000256" key="4">
    <source>
        <dbReference type="ARBA" id="ARBA00022729"/>
    </source>
</evidence>
<dbReference type="CDD" id="cd07378">
    <property type="entry name" value="MPP_ACP5"/>
    <property type="match status" value="2"/>
</dbReference>
<dbReference type="GO" id="GO:0003993">
    <property type="term" value="F:acid phosphatase activity"/>
    <property type="evidence" value="ECO:0007669"/>
    <property type="project" value="UniProtKB-EC"/>
</dbReference>
<feature type="domain" description="Calcineurin-like phosphoesterase" evidence="9">
    <location>
        <begin position="339"/>
        <end position="557"/>
    </location>
</feature>
<organism evidence="10 11">
    <name type="scientific">Adineta ricciae</name>
    <name type="common">Rotifer</name>
    <dbReference type="NCBI Taxonomy" id="249248"/>
    <lineage>
        <taxon>Eukaryota</taxon>
        <taxon>Metazoa</taxon>
        <taxon>Spiralia</taxon>
        <taxon>Gnathifera</taxon>
        <taxon>Rotifera</taxon>
        <taxon>Eurotatoria</taxon>
        <taxon>Bdelloidea</taxon>
        <taxon>Adinetida</taxon>
        <taxon>Adinetidae</taxon>
        <taxon>Adineta</taxon>
    </lineage>
</organism>
<name>A0A813YMM0_ADIRI</name>
<keyword evidence="11" id="KW-1185">Reference proteome</keyword>
<dbReference type="PANTHER" id="PTHR10161:SF14">
    <property type="entry name" value="TARTRATE-RESISTANT ACID PHOSPHATASE TYPE 5"/>
    <property type="match status" value="1"/>
</dbReference>
<gene>
    <name evidence="10" type="ORF">XAT740_LOCUS7299</name>
</gene>
<keyword evidence="4 8" id="KW-0732">Signal</keyword>
<dbReference type="InterPro" id="IPR029052">
    <property type="entry name" value="Metallo-depent_PP-like"/>
</dbReference>
<dbReference type="AlphaFoldDB" id="A0A813YMM0"/>
<evidence type="ECO:0000256" key="1">
    <source>
        <dbReference type="ARBA" id="ARBA00000032"/>
    </source>
</evidence>
<dbReference type="SUPFAM" id="SSF56300">
    <property type="entry name" value="Metallo-dependent phosphatases"/>
    <property type="match status" value="2"/>
</dbReference>
<accession>A0A813YMM0</accession>
<reference evidence="10" key="1">
    <citation type="submission" date="2021-02" db="EMBL/GenBank/DDBJ databases">
        <authorList>
            <person name="Nowell W R."/>
        </authorList>
    </citation>
    <scope>NUCLEOTIDE SEQUENCE</scope>
</reference>
<dbReference type="EMBL" id="CAJNOR010000346">
    <property type="protein sequence ID" value="CAF0886885.1"/>
    <property type="molecule type" value="Genomic_DNA"/>
</dbReference>
<feature type="signal peptide" evidence="8">
    <location>
        <begin position="1"/>
        <end position="17"/>
    </location>
</feature>
<dbReference type="InterPro" id="IPR004843">
    <property type="entry name" value="Calcineurin-like_PHP"/>
</dbReference>
<evidence type="ECO:0000313" key="10">
    <source>
        <dbReference type="EMBL" id="CAF0886885.1"/>
    </source>
</evidence>
<proteinExistence type="predicted"/>
<evidence type="ECO:0000256" key="2">
    <source>
        <dbReference type="ARBA" id="ARBA00012646"/>
    </source>
</evidence>
<comment type="catalytic activity">
    <reaction evidence="1">
        <text>a phosphate monoester + H2O = an alcohol + phosphate</text>
        <dbReference type="Rhea" id="RHEA:15017"/>
        <dbReference type="ChEBI" id="CHEBI:15377"/>
        <dbReference type="ChEBI" id="CHEBI:30879"/>
        <dbReference type="ChEBI" id="CHEBI:43474"/>
        <dbReference type="ChEBI" id="CHEBI:67140"/>
        <dbReference type="EC" id="3.1.3.2"/>
    </reaction>
</comment>
<dbReference type="FunFam" id="3.60.21.10:FF:000062">
    <property type="entry name" value="Tartrate-resistant acid phosphatase type 5"/>
    <property type="match status" value="2"/>
</dbReference>
<dbReference type="Proteomes" id="UP000663828">
    <property type="component" value="Unassembled WGS sequence"/>
</dbReference>
<evidence type="ECO:0000256" key="3">
    <source>
        <dbReference type="ARBA" id="ARBA00015822"/>
    </source>
</evidence>
<protein>
    <recommendedName>
        <fullName evidence="3">Tartrate-resistant acid phosphatase type 5</fullName>
        <ecNumber evidence="2">3.1.3.2</ecNumber>
    </recommendedName>
    <alternativeName>
        <fullName evidence="7">Tartrate-resistant acid ATPase</fullName>
    </alternativeName>
    <alternativeName>
        <fullName evidence="6">Type 5 acid phosphatase</fullName>
    </alternativeName>
</protein>
<evidence type="ECO:0000259" key="9">
    <source>
        <dbReference type="Pfam" id="PF00149"/>
    </source>
</evidence>
<evidence type="ECO:0000256" key="7">
    <source>
        <dbReference type="ARBA" id="ARBA00031589"/>
    </source>
</evidence>
<comment type="caution">
    <text evidence="10">The sequence shown here is derived from an EMBL/GenBank/DDBJ whole genome shotgun (WGS) entry which is preliminary data.</text>
</comment>
<feature type="chain" id="PRO_5032515029" description="Tartrate-resistant acid phosphatase type 5" evidence="8">
    <location>
        <begin position="18"/>
        <end position="640"/>
    </location>
</feature>
<evidence type="ECO:0000313" key="11">
    <source>
        <dbReference type="Proteomes" id="UP000663828"/>
    </source>
</evidence>